<feature type="compositionally biased region" description="Low complexity" evidence="1">
    <location>
        <begin position="692"/>
        <end position="701"/>
    </location>
</feature>
<dbReference type="InterPro" id="IPR056826">
    <property type="entry name" value="Agd3_CE"/>
</dbReference>
<accession>A0A1Y2CTP6</accession>
<dbReference type="Pfam" id="PF25116">
    <property type="entry name" value="CBM87_Agd3"/>
    <property type="match status" value="1"/>
</dbReference>
<organism evidence="5 6">
    <name type="scientific">Neocallimastix californiae</name>
    <dbReference type="NCBI Taxonomy" id="1754190"/>
    <lineage>
        <taxon>Eukaryota</taxon>
        <taxon>Fungi</taxon>
        <taxon>Fungi incertae sedis</taxon>
        <taxon>Chytridiomycota</taxon>
        <taxon>Chytridiomycota incertae sedis</taxon>
        <taxon>Neocallimastigomycetes</taxon>
        <taxon>Neocallimastigales</taxon>
        <taxon>Neocallimastigaceae</taxon>
        <taxon>Neocallimastix</taxon>
    </lineage>
</organism>
<gene>
    <name evidence="5" type="ORF">LY90DRAFT_457029</name>
</gene>
<dbReference type="InterPro" id="IPR050788">
    <property type="entry name" value="Yeast_SRP1/TIP1_CWP"/>
</dbReference>
<feature type="domain" description="Agd3 CBM87" evidence="3">
    <location>
        <begin position="26"/>
        <end position="246"/>
    </location>
</feature>
<evidence type="ECO:0000313" key="6">
    <source>
        <dbReference type="Proteomes" id="UP000193920"/>
    </source>
</evidence>
<dbReference type="PANTHER" id="PTHR31002:SF34">
    <property type="entry name" value="CELL WALL PROTEIN CWP1-RELATED"/>
    <property type="match status" value="1"/>
</dbReference>
<proteinExistence type="predicted"/>
<evidence type="ECO:0000256" key="1">
    <source>
        <dbReference type="SAM" id="MobiDB-lite"/>
    </source>
</evidence>
<dbReference type="InterPro" id="IPR056825">
    <property type="entry name" value="Agd3_C"/>
</dbReference>
<dbReference type="AlphaFoldDB" id="A0A1Y2CTP6"/>
<dbReference type="EMBL" id="MCOG01000099">
    <property type="protein sequence ID" value="ORY49715.1"/>
    <property type="molecule type" value="Genomic_DNA"/>
</dbReference>
<evidence type="ECO:0000259" key="4">
    <source>
        <dbReference type="Pfam" id="PF25117"/>
    </source>
</evidence>
<reference evidence="5 6" key="1">
    <citation type="submission" date="2016-08" db="EMBL/GenBank/DDBJ databases">
        <title>A Parts List for Fungal Cellulosomes Revealed by Comparative Genomics.</title>
        <authorList>
            <consortium name="DOE Joint Genome Institute"/>
            <person name="Haitjema C.H."/>
            <person name="Gilmore S.P."/>
            <person name="Henske J.K."/>
            <person name="Solomon K.V."/>
            <person name="De Groot R."/>
            <person name="Kuo A."/>
            <person name="Mondo S.J."/>
            <person name="Salamov A.A."/>
            <person name="Labutti K."/>
            <person name="Zhao Z."/>
            <person name="Chiniquy J."/>
            <person name="Barry K."/>
            <person name="Brewer H.M."/>
            <person name="Purvine S.O."/>
            <person name="Wright A.T."/>
            <person name="Boxma B."/>
            <person name="Van Alen T."/>
            <person name="Hackstein J.H."/>
            <person name="Baker S.E."/>
            <person name="Grigoriev I.V."/>
            <person name="O'Malley M.A."/>
        </authorList>
    </citation>
    <scope>NUCLEOTIDE SEQUENCE [LARGE SCALE GENOMIC DNA]</scope>
    <source>
        <strain evidence="5 6">G1</strain>
    </source>
</reference>
<dbReference type="Pfam" id="PF25115">
    <property type="entry name" value="Agd3_CE"/>
    <property type="match status" value="1"/>
</dbReference>
<comment type="caution">
    <text evidence="5">The sequence shown here is derived from an EMBL/GenBank/DDBJ whole genome shotgun (WGS) entry which is preliminary data.</text>
</comment>
<keyword evidence="6" id="KW-1185">Reference proteome</keyword>
<dbReference type="InterPro" id="IPR056827">
    <property type="entry name" value="CBM87_Agd3"/>
</dbReference>
<feature type="domain" description="Agd3 deacetylase" evidence="2">
    <location>
        <begin position="289"/>
        <end position="619"/>
    </location>
</feature>
<dbReference type="PANTHER" id="PTHR31002">
    <property type="entry name" value="SERIPAUPERIN"/>
    <property type="match status" value="1"/>
</dbReference>
<sequence length="855" mass="98904">MNILFSTLLLICFCITYIYSYTIGLKVLILHSQNDETFQNTVSGLESYSIEYDHILIDNTNNVLSGNLPLYDEQSNPKYYLIIITSGHLLSVTKDGNRSSSLTDEQWSCLDTYEQTYNIRRVTFSDSPETITGTSIYDATNWGNTYIQKIVGADNDIANEIYDKAGIKKDAPIATNNNFYHTPVVITDTNIATPIFYFEPCDEIKDRTVGAVYAKLEDGRERLNFYLPTSSWSLDTVVLNHLWIQWGTRTLYNGIRRITFCPQVDNVFIPTNLVSTANKYDSGNTINLTDEAFSLSKSDFEDYIKFKDEIVKKMPEGSIFSIDLAFNGNGLLPKKDQIQVDDNRYVEIDYIKPMGKGVKNWPEEHYQPKWSEDYLAKDELYKFFKVKENRSKFFWCSNTFTHENLDNASRTDVENEIRVNIEMAKKLDLVGEEWWSQSSIITPEISGLHNGDAIEIFKYFGINSASGDISRADITNFDNIYLPFITTQKTSHVDGFPIITRSPSEIYYYASTPEEETYIYNYIYYTNFGSESTWEQILERESNRVLRLIMLLRHDAHQFHQANLRSDDTNNHKSLLQHWVEAVVNLYNKYANWPLVSMKLEKLNQLTIDRLRIKQCNANYKIIVTNGFATEIIISNPSSQECVLPLTVPMNVVRDPEYTYEKLGNDPLTVWVKVGAEEKTVKLYPPLKWNNSSSDTTNKTNNQDKVENSENSENTASTKDDLYRHLYKDFFVTNWYTCGNKEYFCKRIQSEKCYVSVHSCWKEVPSPVNSSLCNEMNNICSFIWSSDKKESENANKYESFFKQNWTSCDSNNWTCKTNKSNECYAIAKECWNQPSSDELEETCNKMNAVCAEIWL</sequence>
<dbReference type="STRING" id="1754190.A0A1Y2CTP6"/>
<protein>
    <submittedName>
        <fullName evidence="5">Uncharacterized protein</fullName>
    </submittedName>
</protein>
<evidence type="ECO:0000259" key="2">
    <source>
        <dbReference type="Pfam" id="PF25115"/>
    </source>
</evidence>
<feature type="domain" description="Agd3 C-terminal" evidence="4">
    <location>
        <begin position="643"/>
        <end position="684"/>
    </location>
</feature>
<evidence type="ECO:0000259" key="3">
    <source>
        <dbReference type="Pfam" id="PF25116"/>
    </source>
</evidence>
<feature type="region of interest" description="Disordered" evidence="1">
    <location>
        <begin position="692"/>
        <end position="716"/>
    </location>
</feature>
<name>A0A1Y2CTP6_9FUNG</name>
<dbReference type="Pfam" id="PF25117">
    <property type="entry name" value="Agd3_C"/>
    <property type="match status" value="1"/>
</dbReference>
<evidence type="ECO:0000313" key="5">
    <source>
        <dbReference type="EMBL" id="ORY49715.1"/>
    </source>
</evidence>
<dbReference type="Proteomes" id="UP000193920">
    <property type="component" value="Unassembled WGS sequence"/>
</dbReference>
<dbReference type="OrthoDB" id="5151256at2759"/>